<feature type="transmembrane region" description="Helical" evidence="9">
    <location>
        <begin position="195"/>
        <end position="213"/>
    </location>
</feature>
<keyword evidence="3 9" id="KW-0812">Transmembrane</keyword>
<dbReference type="PANTHER" id="PTHR21137">
    <property type="entry name" value="ODORANT RECEPTOR"/>
    <property type="match status" value="1"/>
</dbReference>
<dbReference type="GO" id="GO:0005886">
    <property type="term" value="C:plasma membrane"/>
    <property type="evidence" value="ECO:0007669"/>
    <property type="project" value="TreeGrafter"/>
</dbReference>
<evidence type="ECO:0000256" key="3">
    <source>
        <dbReference type="ARBA" id="ARBA00022692"/>
    </source>
</evidence>
<dbReference type="AlphaFoldDB" id="A0A8J5QSR3"/>
<sequence length="391" mass="44901">MAKSKMSDYRSLYKLTKRLGTVVGVWPYESPSILYLLVPYIPMTIHLIISLLIFSWVREKFPNIGLVSKGLSISTSFVTTILKIASMKINHKELTELHRHLHPYFGKLLKDSKLSNIVLKDVDMFKLVSWSLTICVATCLGSYILLPLSFVIKASVHHIEVAKYPLIYPCNYPWKITSNEIVYQLHFVFETCSGLAMFFVSTSVDILFPFYVFQMIAQFREISYDITHIKNDDENNDNYNKVIEKCVVQYERLMRCRDILEKIWGPIILFSVTTNAIVLCTVLFQISKMKSVTIVQGSLLVAYVGLKLGQTFIYAWSGSCLIEESEVYRDAVYAANWYGKKRLMTSIVMLLTQRPLSLTACNFSVVSVKIFITFLNTAVSYFFLLQTLDDK</sequence>
<dbReference type="PANTHER" id="PTHR21137:SF42">
    <property type="entry name" value="ODORANT RECEPTOR 83A"/>
    <property type="match status" value="1"/>
</dbReference>
<evidence type="ECO:0000256" key="2">
    <source>
        <dbReference type="ARBA" id="ARBA00022606"/>
    </source>
</evidence>
<feature type="transmembrane region" description="Helical" evidence="9">
    <location>
        <begin position="127"/>
        <end position="146"/>
    </location>
</feature>
<evidence type="ECO:0000256" key="9">
    <source>
        <dbReference type="SAM" id="Phobius"/>
    </source>
</evidence>
<evidence type="ECO:0000256" key="8">
    <source>
        <dbReference type="ARBA" id="ARBA00023224"/>
    </source>
</evidence>
<keyword evidence="6 9" id="KW-0472">Membrane</keyword>
<evidence type="ECO:0000256" key="4">
    <source>
        <dbReference type="ARBA" id="ARBA00022725"/>
    </source>
</evidence>
<keyword evidence="11" id="KW-1185">Reference proteome</keyword>
<evidence type="ECO:0000256" key="6">
    <source>
        <dbReference type="ARBA" id="ARBA00023136"/>
    </source>
</evidence>
<evidence type="ECO:0000256" key="5">
    <source>
        <dbReference type="ARBA" id="ARBA00022989"/>
    </source>
</evidence>
<feature type="transmembrane region" description="Helical" evidence="9">
    <location>
        <begin position="33"/>
        <end position="57"/>
    </location>
</feature>
<gene>
    <name evidence="10" type="ORF">G9C98_006007</name>
</gene>
<keyword evidence="8" id="KW-0807">Transducer</keyword>
<evidence type="ECO:0000313" key="11">
    <source>
        <dbReference type="Proteomes" id="UP000729913"/>
    </source>
</evidence>
<dbReference type="Pfam" id="PF02949">
    <property type="entry name" value="7tm_6"/>
    <property type="match status" value="1"/>
</dbReference>
<dbReference type="OrthoDB" id="7548151at2759"/>
<proteinExistence type="predicted"/>
<comment type="subcellular location">
    <subcellularLocation>
        <location evidence="1">Membrane</location>
        <topology evidence="1">Multi-pass membrane protein</topology>
    </subcellularLocation>
</comment>
<keyword evidence="4" id="KW-0552">Olfaction</keyword>
<feature type="transmembrane region" description="Helical" evidence="9">
    <location>
        <begin position="263"/>
        <end position="286"/>
    </location>
</feature>
<evidence type="ECO:0000313" key="10">
    <source>
        <dbReference type="EMBL" id="KAG8037796.1"/>
    </source>
</evidence>
<dbReference type="EMBL" id="JAAOIC020000047">
    <property type="protein sequence ID" value="KAG8037796.1"/>
    <property type="molecule type" value="Genomic_DNA"/>
</dbReference>
<reference evidence="10" key="2">
    <citation type="submission" date="2021-04" db="EMBL/GenBank/DDBJ databases">
        <title>Genome-wide patterns of bracovirus chromosomal integration into multiple host tissues during parasitism.</title>
        <authorList>
            <person name="Chebbi M.A.C."/>
        </authorList>
    </citation>
    <scope>NUCLEOTIDE SEQUENCE</scope>
    <source>
        <tissue evidence="10">Whole body</tissue>
    </source>
</reference>
<dbReference type="GO" id="GO:0007165">
    <property type="term" value="P:signal transduction"/>
    <property type="evidence" value="ECO:0007669"/>
    <property type="project" value="UniProtKB-KW"/>
</dbReference>
<dbReference type="Proteomes" id="UP000729913">
    <property type="component" value="Unassembled WGS sequence"/>
</dbReference>
<protein>
    <recommendedName>
        <fullName evidence="12">Odorant receptor</fullName>
    </recommendedName>
</protein>
<reference evidence="10" key="1">
    <citation type="submission" date="2020-03" db="EMBL/GenBank/DDBJ databases">
        <authorList>
            <person name="Chebbi M.A."/>
            <person name="Drezen J.M."/>
        </authorList>
    </citation>
    <scope>NUCLEOTIDE SEQUENCE</scope>
    <source>
        <tissue evidence="10">Whole body</tissue>
    </source>
</reference>
<accession>A0A8J5QSR3</accession>
<dbReference type="InterPro" id="IPR004117">
    <property type="entry name" value="7tm6_olfct_rcpt"/>
</dbReference>
<keyword evidence="7" id="KW-0675">Receptor</keyword>
<evidence type="ECO:0000256" key="7">
    <source>
        <dbReference type="ARBA" id="ARBA00023170"/>
    </source>
</evidence>
<comment type="caution">
    <text evidence="10">The sequence shown here is derived from an EMBL/GenBank/DDBJ whole genome shotgun (WGS) entry which is preliminary data.</text>
</comment>
<keyword evidence="2" id="KW-0716">Sensory transduction</keyword>
<dbReference type="GO" id="GO:0004984">
    <property type="term" value="F:olfactory receptor activity"/>
    <property type="evidence" value="ECO:0007669"/>
    <property type="project" value="InterPro"/>
</dbReference>
<organism evidence="10 11">
    <name type="scientific">Cotesia typhae</name>
    <dbReference type="NCBI Taxonomy" id="2053667"/>
    <lineage>
        <taxon>Eukaryota</taxon>
        <taxon>Metazoa</taxon>
        <taxon>Ecdysozoa</taxon>
        <taxon>Arthropoda</taxon>
        <taxon>Hexapoda</taxon>
        <taxon>Insecta</taxon>
        <taxon>Pterygota</taxon>
        <taxon>Neoptera</taxon>
        <taxon>Endopterygota</taxon>
        <taxon>Hymenoptera</taxon>
        <taxon>Apocrita</taxon>
        <taxon>Ichneumonoidea</taxon>
        <taxon>Braconidae</taxon>
        <taxon>Microgastrinae</taxon>
        <taxon>Cotesia</taxon>
    </lineage>
</organism>
<feature type="transmembrane region" description="Helical" evidence="9">
    <location>
        <begin position="363"/>
        <end position="385"/>
    </location>
</feature>
<keyword evidence="5 9" id="KW-1133">Transmembrane helix</keyword>
<dbReference type="GO" id="GO:0005549">
    <property type="term" value="F:odorant binding"/>
    <property type="evidence" value="ECO:0007669"/>
    <property type="project" value="InterPro"/>
</dbReference>
<name>A0A8J5QSR3_9HYME</name>
<evidence type="ECO:0000256" key="1">
    <source>
        <dbReference type="ARBA" id="ARBA00004141"/>
    </source>
</evidence>
<feature type="non-terminal residue" evidence="10">
    <location>
        <position position="391"/>
    </location>
</feature>
<evidence type="ECO:0008006" key="12">
    <source>
        <dbReference type="Google" id="ProtNLM"/>
    </source>
</evidence>